<reference evidence="2" key="1">
    <citation type="submission" date="2021-03" db="UniProtKB">
        <authorList>
            <consortium name="EnsemblPlants"/>
        </authorList>
    </citation>
    <scope>IDENTIFICATION</scope>
</reference>
<dbReference type="EMBL" id="UZAU01000811">
    <property type="status" value="NOT_ANNOTATED_CDS"/>
    <property type="molecule type" value="Genomic_DNA"/>
</dbReference>
<dbReference type="EnsemblPlants" id="evm.model.10.722">
    <property type="protein sequence ID" value="cds.evm.model.10.722"/>
    <property type="gene ID" value="evm.TU.10.722"/>
</dbReference>
<proteinExistence type="predicted"/>
<feature type="region of interest" description="Disordered" evidence="1">
    <location>
        <begin position="60"/>
        <end position="79"/>
    </location>
</feature>
<accession>A0A803QQ43</accession>
<evidence type="ECO:0000313" key="3">
    <source>
        <dbReference type="Proteomes" id="UP000596661"/>
    </source>
</evidence>
<name>A0A803QQ43_CANSA</name>
<sequence length="137" mass="14929">MNALYARGWESVCHALFRCTRAEATERTKEVHGTKPKPAPIICTFAEAYIDQFRNAKAPATPSKALKEQTRCSTSATPVMMNTSTSPQIRWLPPATGSYKINVDAAYDAEGSIIGIGAIVRDYARDVSATFSKSLRG</sequence>
<dbReference type="AlphaFoldDB" id="A0A803QQ43"/>
<dbReference type="Gramene" id="evm.model.10.722">
    <property type="protein sequence ID" value="cds.evm.model.10.722"/>
    <property type="gene ID" value="evm.TU.10.722"/>
</dbReference>
<evidence type="ECO:0000313" key="2">
    <source>
        <dbReference type="EnsemblPlants" id="cds.evm.model.10.722"/>
    </source>
</evidence>
<dbReference type="Proteomes" id="UP000596661">
    <property type="component" value="Unassembled WGS sequence"/>
</dbReference>
<evidence type="ECO:0000256" key="1">
    <source>
        <dbReference type="SAM" id="MobiDB-lite"/>
    </source>
</evidence>
<organism evidence="2 3">
    <name type="scientific">Cannabis sativa</name>
    <name type="common">Hemp</name>
    <name type="synonym">Marijuana</name>
    <dbReference type="NCBI Taxonomy" id="3483"/>
    <lineage>
        <taxon>Eukaryota</taxon>
        <taxon>Viridiplantae</taxon>
        <taxon>Streptophyta</taxon>
        <taxon>Embryophyta</taxon>
        <taxon>Tracheophyta</taxon>
        <taxon>Spermatophyta</taxon>
        <taxon>Magnoliopsida</taxon>
        <taxon>eudicotyledons</taxon>
        <taxon>Gunneridae</taxon>
        <taxon>Pentapetalae</taxon>
        <taxon>rosids</taxon>
        <taxon>fabids</taxon>
        <taxon>Rosales</taxon>
        <taxon>Cannabaceae</taxon>
        <taxon>Cannabis</taxon>
    </lineage>
</organism>
<protein>
    <recommendedName>
        <fullName evidence="4">RNase H type-1 domain-containing protein</fullName>
    </recommendedName>
</protein>
<keyword evidence="3" id="KW-1185">Reference proteome</keyword>
<evidence type="ECO:0008006" key="4">
    <source>
        <dbReference type="Google" id="ProtNLM"/>
    </source>
</evidence>